<keyword evidence="3" id="KW-0175">Coiled coil</keyword>
<dbReference type="PROSITE" id="PS01031">
    <property type="entry name" value="SHSP"/>
    <property type="match status" value="1"/>
</dbReference>
<dbReference type="SUPFAM" id="SSF49764">
    <property type="entry name" value="HSP20-like chaperones"/>
    <property type="match status" value="1"/>
</dbReference>
<comment type="caution">
    <text evidence="5">The sequence shown here is derived from an EMBL/GenBank/DDBJ whole genome shotgun (WGS) entry which is preliminary data.</text>
</comment>
<dbReference type="Pfam" id="PF01926">
    <property type="entry name" value="MMR_HSR1"/>
    <property type="match status" value="1"/>
</dbReference>
<dbReference type="PANTHER" id="PTHR34726">
    <property type="entry name" value="GBP DOMAIN-CONTAINING PROTEIN"/>
    <property type="match status" value="1"/>
</dbReference>
<gene>
    <name evidence="5" type="ORF">AB1Y20_006594</name>
</gene>
<evidence type="ECO:0000313" key="5">
    <source>
        <dbReference type="EMBL" id="KAL1510272.1"/>
    </source>
</evidence>
<dbReference type="Proteomes" id="UP001515480">
    <property type="component" value="Unassembled WGS sequence"/>
</dbReference>
<dbReference type="AlphaFoldDB" id="A0AB34IYJ1"/>
<dbReference type="PANTHER" id="PTHR34726:SF3">
    <property type="entry name" value="GUANYLATE-BINDING PROTEIN N-TERMINAL DOMAIN-CONTAINING PROTEIN-RELATED"/>
    <property type="match status" value="1"/>
</dbReference>
<dbReference type="InterPro" id="IPR002068">
    <property type="entry name" value="A-crystallin/Hsp20_dom"/>
</dbReference>
<dbReference type="GO" id="GO:0005525">
    <property type="term" value="F:GTP binding"/>
    <property type="evidence" value="ECO:0007669"/>
    <property type="project" value="InterPro"/>
</dbReference>
<sequence length="590" mass="66756">MEAALLEGGEEVFPSADDEAIAEAIGSLMAQGGREPAGAAPREGAAALEGAREESFLPDDIDVEALEARLAEQVQFDEGKQQSLEKLLAANEELRKQNAAIETENRRLQHTLDLDTRRHRELVAEAQMAEMYDWVVDVQLLSDVSRRGWRVEFSGEFMHGLQSSARSHFLSDRPRLNGTEARDGADEALRRPQPGGWKGAVVAVLGLYDKGKTFLLNHLTDRKLPSGKKVATKGLSFKHVELDGGSSFILLDSEGSYSPVKVTDELSVVEKEATELFLQEIIFEMSDYFLCVVNDFTSLDQRYLDKLTRNLQDSKKDFREVIVVHNCKEVIDEDTLRHVWETQVTAIYGQGTPQNTKVAAVDLVTHQLVEKSVGWFKTPFSRHVLLANHDSDLGEQLNPWALSLLRYWLKSVFVPVNREFSAIDAVIHYSNIKLESHFKTHPQLTLEWTEDSNVCYIRSLADKPEQLRLQQVSVDASGIMLARPDSYLPPVDIIHDVDGTYAIYMDLPGMTRENIKLSRQNVVTIVKGSRECDFTERQLATSVTRQERQVGEFTMSFRIPEQYQRKWHSCTVEDGVMCLRFLKDIDEEEP</sequence>
<feature type="coiled-coil region" evidence="3">
    <location>
        <begin position="80"/>
        <end position="111"/>
    </location>
</feature>
<protein>
    <recommendedName>
        <fullName evidence="4">SHSP domain-containing protein</fullName>
    </recommendedName>
</protein>
<dbReference type="Pfam" id="PF00011">
    <property type="entry name" value="HSP20"/>
    <property type="match status" value="1"/>
</dbReference>
<reference evidence="5 6" key="1">
    <citation type="journal article" date="2024" name="Science">
        <title>Giant polyketide synthase enzymes in the biosynthesis of giant marine polyether toxins.</title>
        <authorList>
            <person name="Fallon T.R."/>
            <person name="Shende V.V."/>
            <person name="Wierzbicki I.H."/>
            <person name="Pendleton A.L."/>
            <person name="Watervoot N.F."/>
            <person name="Auber R.P."/>
            <person name="Gonzalez D.J."/>
            <person name="Wisecaver J.H."/>
            <person name="Moore B.S."/>
        </authorList>
    </citation>
    <scope>NUCLEOTIDE SEQUENCE [LARGE SCALE GENOMIC DNA]</scope>
    <source>
        <strain evidence="5 6">12B1</strain>
    </source>
</reference>
<evidence type="ECO:0000259" key="4">
    <source>
        <dbReference type="PROSITE" id="PS01031"/>
    </source>
</evidence>
<organism evidence="5 6">
    <name type="scientific">Prymnesium parvum</name>
    <name type="common">Toxic golden alga</name>
    <dbReference type="NCBI Taxonomy" id="97485"/>
    <lineage>
        <taxon>Eukaryota</taxon>
        <taxon>Haptista</taxon>
        <taxon>Haptophyta</taxon>
        <taxon>Prymnesiophyceae</taxon>
        <taxon>Prymnesiales</taxon>
        <taxon>Prymnesiaceae</taxon>
        <taxon>Prymnesium</taxon>
    </lineage>
</organism>
<evidence type="ECO:0000256" key="3">
    <source>
        <dbReference type="SAM" id="Coils"/>
    </source>
</evidence>
<dbReference type="InterPro" id="IPR008978">
    <property type="entry name" value="HSP20-like_chaperone"/>
</dbReference>
<dbReference type="CDD" id="cd06464">
    <property type="entry name" value="ACD_sHsps-like"/>
    <property type="match status" value="1"/>
</dbReference>
<dbReference type="EMBL" id="JBGBPQ010000015">
    <property type="protein sequence ID" value="KAL1510272.1"/>
    <property type="molecule type" value="Genomic_DNA"/>
</dbReference>
<evidence type="ECO:0000256" key="1">
    <source>
        <dbReference type="PROSITE-ProRule" id="PRU00285"/>
    </source>
</evidence>
<dbReference type="Gene3D" id="3.40.50.300">
    <property type="entry name" value="P-loop containing nucleotide triphosphate hydrolases"/>
    <property type="match status" value="1"/>
</dbReference>
<keyword evidence="6" id="KW-1185">Reference proteome</keyword>
<proteinExistence type="inferred from homology"/>
<comment type="similarity">
    <text evidence="1 2">Belongs to the small heat shock protein (HSP20) family.</text>
</comment>
<accession>A0AB34IYJ1</accession>
<dbReference type="InterPro" id="IPR027417">
    <property type="entry name" value="P-loop_NTPase"/>
</dbReference>
<feature type="domain" description="SHSP" evidence="4">
    <location>
        <begin position="482"/>
        <end position="590"/>
    </location>
</feature>
<evidence type="ECO:0000313" key="6">
    <source>
        <dbReference type="Proteomes" id="UP001515480"/>
    </source>
</evidence>
<dbReference type="InterPro" id="IPR006073">
    <property type="entry name" value="GTP-bd"/>
</dbReference>
<evidence type="ECO:0000256" key="2">
    <source>
        <dbReference type="RuleBase" id="RU003616"/>
    </source>
</evidence>
<dbReference type="Gene3D" id="2.60.40.790">
    <property type="match status" value="1"/>
</dbReference>
<dbReference type="SUPFAM" id="SSF52540">
    <property type="entry name" value="P-loop containing nucleoside triphosphate hydrolases"/>
    <property type="match status" value="1"/>
</dbReference>
<name>A0AB34IYJ1_PRYPA</name>